<dbReference type="Proteomes" id="UP000726777">
    <property type="component" value="Unassembled WGS sequence"/>
</dbReference>
<evidence type="ECO:0000256" key="4">
    <source>
        <dbReference type="PROSITE-ProRule" id="PRU00510"/>
    </source>
</evidence>
<dbReference type="RefSeq" id="WP_322784022.1">
    <property type="nucleotide sequence ID" value="NZ_JACVHL010000002.1"/>
</dbReference>
<keyword evidence="2" id="KW-0863">Zinc-finger</keyword>
<evidence type="ECO:0000256" key="5">
    <source>
        <dbReference type="SAM" id="Coils"/>
    </source>
</evidence>
<name>A0A9Q3YGF0_VIBPH</name>
<evidence type="ECO:0000313" key="8">
    <source>
        <dbReference type="Proteomes" id="UP000726777"/>
    </source>
</evidence>
<gene>
    <name evidence="7" type="ORF">IB292_02775</name>
</gene>
<evidence type="ECO:0000256" key="2">
    <source>
        <dbReference type="ARBA" id="ARBA00022771"/>
    </source>
</evidence>
<dbReference type="EMBL" id="JACVHL010000002">
    <property type="protein sequence ID" value="MCC3803954.1"/>
    <property type="molecule type" value="Genomic_DNA"/>
</dbReference>
<dbReference type="InterPro" id="IPR000962">
    <property type="entry name" value="Znf_DskA_TraR"/>
</dbReference>
<dbReference type="PANTHER" id="PTHR33823">
    <property type="entry name" value="RNA POLYMERASE-BINDING TRANSCRIPTION FACTOR DKSA-RELATED"/>
    <property type="match status" value="1"/>
</dbReference>
<protein>
    <submittedName>
        <fullName evidence="7">TraR/DksA family transcriptional regulator</fullName>
    </submittedName>
</protein>
<feature type="zinc finger region" description="dksA C4-type" evidence="4">
    <location>
        <begin position="96"/>
        <end position="120"/>
    </location>
</feature>
<dbReference type="GO" id="GO:0008270">
    <property type="term" value="F:zinc ion binding"/>
    <property type="evidence" value="ECO:0007669"/>
    <property type="project" value="UniProtKB-KW"/>
</dbReference>
<dbReference type="Gene3D" id="1.20.120.910">
    <property type="entry name" value="DksA, coiled-coil domain"/>
    <property type="match status" value="1"/>
</dbReference>
<organism evidence="7 8">
    <name type="scientific">Vibrio parahaemolyticus</name>
    <dbReference type="NCBI Taxonomy" id="670"/>
    <lineage>
        <taxon>Bacteria</taxon>
        <taxon>Pseudomonadati</taxon>
        <taxon>Pseudomonadota</taxon>
        <taxon>Gammaproteobacteria</taxon>
        <taxon>Vibrionales</taxon>
        <taxon>Vibrionaceae</taxon>
        <taxon>Vibrio</taxon>
    </lineage>
</organism>
<comment type="caution">
    <text evidence="7">The sequence shown here is derived from an EMBL/GenBank/DDBJ whole genome shotgun (WGS) entry which is preliminary data.</text>
</comment>
<dbReference type="SUPFAM" id="SSF57716">
    <property type="entry name" value="Glucocorticoid receptor-like (DNA-binding domain)"/>
    <property type="match status" value="1"/>
</dbReference>
<evidence type="ECO:0000313" key="7">
    <source>
        <dbReference type="EMBL" id="MCC3803954.1"/>
    </source>
</evidence>
<evidence type="ECO:0000256" key="1">
    <source>
        <dbReference type="ARBA" id="ARBA00022723"/>
    </source>
</evidence>
<evidence type="ECO:0000256" key="3">
    <source>
        <dbReference type="ARBA" id="ARBA00022833"/>
    </source>
</evidence>
<reference evidence="7" key="1">
    <citation type="submission" date="2020-09" db="EMBL/GenBank/DDBJ databases">
        <title>Genome sequence of Vibrio parahaemolyticus isolates.</title>
        <authorList>
            <person name="Hammerl J.A."/>
            <person name="Strauch E."/>
        </authorList>
    </citation>
    <scope>NUCLEOTIDE SEQUENCE</scope>
    <source>
        <strain evidence="7">17-VB00146</strain>
    </source>
</reference>
<dbReference type="AlphaFoldDB" id="A0A9Q3YGF0"/>
<dbReference type="PANTHER" id="PTHR33823:SF2">
    <property type="entry name" value="RNA POLYMERASE-BINDING TRANSCRIPTION FACTOR DKSA"/>
    <property type="match status" value="1"/>
</dbReference>
<feature type="coiled-coil region" evidence="5">
    <location>
        <begin position="27"/>
        <end position="77"/>
    </location>
</feature>
<keyword evidence="3" id="KW-0862">Zinc</keyword>
<sequence length="134" mass="15160">MITCSALREAKKPLTIDELAAVLPTMLEQTKEQLSEKRQQLSELKDNIAGTSEPVDIADMNLEQSKLQRDINALVDDTVRIRNSIDAITNEEYGFCSSCGCEIELRRLNAYPTSTLCIDCKTIEEIKEKQKRTH</sequence>
<dbReference type="PROSITE" id="PS01102">
    <property type="entry name" value="ZF_DKSA_1"/>
    <property type="match status" value="1"/>
</dbReference>
<keyword evidence="1" id="KW-0479">Metal-binding</keyword>
<dbReference type="Pfam" id="PF01258">
    <property type="entry name" value="zf-dskA_traR"/>
    <property type="match status" value="1"/>
</dbReference>
<dbReference type="InterPro" id="IPR020458">
    <property type="entry name" value="Znf_DskA_TraR_CS"/>
</dbReference>
<feature type="domain" description="Zinc finger DksA/TraR C4-type" evidence="6">
    <location>
        <begin position="92"/>
        <end position="125"/>
    </location>
</feature>
<dbReference type="PROSITE" id="PS51128">
    <property type="entry name" value="ZF_DKSA_2"/>
    <property type="match status" value="1"/>
</dbReference>
<keyword evidence="5" id="KW-0175">Coiled coil</keyword>
<evidence type="ECO:0000259" key="6">
    <source>
        <dbReference type="Pfam" id="PF01258"/>
    </source>
</evidence>
<proteinExistence type="predicted"/>
<accession>A0A9Q3YGF0</accession>